<dbReference type="InterPro" id="IPR036724">
    <property type="entry name" value="Cobalamin-bd_sf"/>
</dbReference>
<evidence type="ECO:0000256" key="1">
    <source>
        <dbReference type="ARBA" id="ARBA00010854"/>
    </source>
</evidence>
<dbReference type="PROSITE" id="PS51332">
    <property type="entry name" value="B12_BINDING"/>
    <property type="match status" value="1"/>
</dbReference>
<feature type="domain" description="B12-binding" evidence="4">
    <location>
        <begin position="94"/>
        <end position="218"/>
    </location>
</feature>
<keyword evidence="2" id="KW-0479">Metal-binding</keyword>
<dbReference type="Pfam" id="PF02310">
    <property type="entry name" value="B12-binding"/>
    <property type="match status" value="1"/>
</dbReference>
<dbReference type="InterPro" id="IPR003759">
    <property type="entry name" value="Cbl-bd_cap"/>
</dbReference>
<dbReference type="GO" id="GO:0008705">
    <property type="term" value="F:methionine synthase activity"/>
    <property type="evidence" value="ECO:0007669"/>
    <property type="project" value="TreeGrafter"/>
</dbReference>
<comment type="caution">
    <text evidence="6">The sequence shown here is derived from an EMBL/GenBank/DDBJ whole genome shotgun (WGS) entry which is preliminary data.</text>
</comment>
<comment type="similarity">
    <text evidence="1">Belongs to the methylamine corrinoid protein family.</text>
</comment>
<dbReference type="InterPro" id="IPR036594">
    <property type="entry name" value="Meth_synthase_dom"/>
</dbReference>
<evidence type="ECO:0008006" key="7">
    <source>
        <dbReference type="Google" id="ProtNLM"/>
    </source>
</evidence>
<dbReference type="PANTHER" id="PTHR45833">
    <property type="entry name" value="METHIONINE SYNTHASE"/>
    <property type="match status" value="1"/>
</dbReference>
<dbReference type="SMART" id="SM01018">
    <property type="entry name" value="B12-binding_2"/>
    <property type="match status" value="1"/>
</dbReference>
<dbReference type="InterPro" id="IPR006158">
    <property type="entry name" value="Cobalamin-bd"/>
</dbReference>
<dbReference type="GO" id="GO:0046872">
    <property type="term" value="F:metal ion binding"/>
    <property type="evidence" value="ECO:0007669"/>
    <property type="project" value="UniProtKB-KW"/>
</dbReference>
<dbReference type="PANTHER" id="PTHR45833:SF1">
    <property type="entry name" value="METHIONINE SYNTHASE"/>
    <property type="match status" value="1"/>
</dbReference>
<dbReference type="GO" id="GO:0031419">
    <property type="term" value="F:cobalamin binding"/>
    <property type="evidence" value="ECO:0007669"/>
    <property type="project" value="InterPro"/>
</dbReference>
<keyword evidence="3" id="KW-0170">Cobalt</keyword>
<dbReference type="GO" id="GO:0046653">
    <property type="term" value="P:tetrahydrofolate metabolic process"/>
    <property type="evidence" value="ECO:0007669"/>
    <property type="project" value="TreeGrafter"/>
</dbReference>
<dbReference type="InterPro" id="IPR050554">
    <property type="entry name" value="Met_Synthase/Corrinoid"/>
</dbReference>
<dbReference type="AlphaFoldDB" id="A0A0F8YYW4"/>
<proteinExistence type="inferred from homology"/>
<gene>
    <name evidence="6" type="ORF">LCGC14_2761200</name>
</gene>
<protein>
    <recommendedName>
        <fullName evidence="7">B12-binding domain-containing protein</fullName>
    </recommendedName>
</protein>
<feature type="domain" description="B12-binding N-terminal" evidence="5">
    <location>
        <begin position="1"/>
        <end position="92"/>
    </location>
</feature>
<accession>A0A0F8YYW4</accession>
<dbReference type="FunFam" id="3.40.50.280:FF:000003">
    <property type="entry name" value="Dimethylamine methyltransferase corrinoid protein"/>
    <property type="match status" value="1"/>
</dbReference>
<dbReference type="Gene3D" id="3.40.50.280">
    <property type="entry name" value="Cobalamin-binding domain"/>
    <property type="match status" value="1"/>
</dbReference>
<evidence type="ECO:0000259" key="4">
    <source>
        <dbReference type="PROSITE" id="PS51332"/>
    </source>
</evidence>
<dbReference type="PROSITE" id="PS51337">
    <property type="entry name" value="B12_BINDING_NTER"/>
    <property type="match status" value="1"/>
</dbReference>
<evidence type="ECO:0000313" key="6">
    <source>
        <dbReference type="EMBL" id="KKK86642.1"/>
    </source>
</evidence>
<dbReference type="GO" id="GO:0005829">
    <property type="term" value="C:cytosol"/>
    <property type="evidence" value="ECO:0007669"/>
    <property type="project" value="TreeGrafter"/>
</dbReference>
<dbReference type="SUPFAM" id="SSF47644">
    <property type="entry name" value="Methionine synthase domain"/>
    <property type="match status" value="1"/>
</dbReference>
<dbReference type="SUPFAM" id="SSF52242">
    <property type="entry name" value="Cobalamin (vitamin B12)-binding domain"/>
    <property type="match status" value="1"/>
</dbReference>
<evidence type="ECO:0000259" key="5">
    <source>
        <dbReference type="PROSITE" id="PS51337"/>
    </source>
</evidence>
<reference evidence="6" key="1">
    <citation type="journal article" date="2015" name="Nature">
        <title>Complex archaea that bridge the gap between prokaryotes and eukaryotes.</title>
        <authorList>
            <person name="Spang A."/>
            <person name="Saw J.H."/>
            <person name="Jorgensen S.L."/>
            <person name="Zaremba-Niedzwiedzka K."/>
            <person name="Martijn J."/>
            <person name="Lind A.E."/>
            <person name="van Eijk R."/>
            <person name="Schleper C."/>
            <person name="Guy L."/>
            <person name="Ettema T.J."/>
        </authorList>
    </citation>
    <scope>NUCLEOTIDE SEQUENCE</scope>
</reference>
<dbReference type="Pfam" id="PF02607">
    <property type="entry name" value="B12-binding_2"/>
    <property type="match status" value="1"/>
</dbReference>
<dbReference type="EMBL" id="LAZR01050753">
    <property type="protein sequence ID" value="KKK86642.1"/>
    <property type="molecule type" value="Genomic_DNA"/>
</dbReference>
<evidence type="ECO:0000256" key="2">
    <source>
        <dbReference type="ARBA" id="ARBA00022723"/>
    </source>
</evidence>
<name>A0A0F8YYW4_9ZZZZ</name>
<evidence type="ECO:0000256" key="3">
    <source>
        <dbReference type="ARBA" id="ARBA00023285"/>
    </source>
</evidence>
<organism evidence="6">
    <name type="scientific">marine sediment metagenome</name>
    <dbReference type="NCBI Taxonomy" id="412755"/>
    <lineage>
        <taxon>unclassified sequences</taxon>
        <taxon>metagenomes</taxon>
        <taxon>ecological metagenomes</taxon>
    </lineage>
</organism>
<dbReference type="Gene3D" id="1.10.1240.10">
    <property type="entry name" value="Methionine synthase domain"/>
    <property type="match status" value="1"/>
</dbReference>
<dbReference type="GO" id="GO:0050667">
    <property type="term" value="P:homocysteine metabolic process"/>
    <property type="evidence" value="ECO:0007669"/>
    <property type="project" value="TreeGrafter"/>
</dbReference>
<sequence>MSNSKGALLDKLRKAVTECERDLSVESAEAYVELKEDPLEALEVLTNTIQEVGDGFGRGELWLPDLIGSADAMQGAVAILDKEIKAQGIKKEVTGTVVAGTVFGDIHDMGKTILTTLLSASGFEVTDLGVNVSAQAFIEAVKEHTPDILAMSALLTTTIAEQGKVIDALKENKLREGVKIMVGGAAVSEEFAEQIGADGYEATASGAVELARTLIKRK</sequence>